<accession>A0AC34QJQ8</accession>
<dbReference type="WBParaSite" id="JU765_v2.g16817.t2">
    <property type="protein sequence ID" value="JU765_v2.g16817.t2"/>
    <property type="gene ID" value="JU765_v2.g16817"/>
</dbReference>
<dbReference type="Proteomes" id="UP000887576">
    <property type="component" value="Unplaced"/>
</dbReference>
<evidence type="ECO:0000313" key="1">
    <source>
        <dbReference type="Proteomes" id="UP000887576"/>
    </source>
</evidence>
<protein>
    <submittedName>
        <fullName evidence="2">WD repeat-containing protein 23</fullName>
    </submittedName>
</protein>
<evidence type="ECO:0000313" key="2">
    <source>
        <dbReference type="WBParaSite" id="JU765_v2.g16817.t2"/>
    </source>
</evidence>
<name>A0AC34QJQ8_9BILA</name>
<organism evidence="1 2">
    <name type="scientific">Panagrolaimus sp. JU765</name>
    <dbReference type="NCBI Taxonomy" id="591449"/>
    <lineage>
        <taxon>Eukaryota</taxon>
        <taxon>Metazoa</taxon>
        <taxon>Ecdysozoa</taxon>
        <taxon>Nematoda</taxon>
        <taxon>Chromadorea</taxon>
        <taxon>Rhabditida</taxon>
        <taxon>Tylenchina</taxon>
        <taxon>Panagrolaimomorpha</taxon>
        <taxon>Panagrolaimoidea</taxon>
        <taxon>Panagrolaimidae</taxon>
        <taxon>Panagrolaimus</taxon>
    </lineage>
</organism>
<sequence>MGQPFSSSSTEPSTPINSNSSVQRVGSQSETSGDGSATPPSLARAASIAAHHRVIEQLLTFQQNHRTNSSSDEESLSSGQVPQIVVEETPTLTQQIRNLIIDGQLLLRDRIDSMLSESDDDFDSPPPPRQIKRTNHCILTLPADTQPESQKSYNEFRMDVIDRAGLSQERNLQLLIPNSERSCVDMDEIKEEQLFQPSSSSWRTTIKNLRLGLGRKFPNSYEREKINGRCCFIADSEMTRMNNCTTPNRRKIIDKNQTKVFCLGWVNNGTGILTASQDNKIRIYQQACLRKRYVLKRKIEVPFVGWSILDVDVSPDGRFVVYSTWNNVLYQYDLQNKSAGWQDMLFENDDTRYGVFSIKFNSTGTELVAGATKGLYVYSREIDQCVLRVNGHDDDINAVCFVDDSSNLILSSGDDGLINMWDRRTMDMFGEGKPVCQFAGHRDGVTFIDSRKDNRYFLTNSKDQTIKVWDVRLPSSKEGIEATKRAVRSQNWDYRWQYTPVSNFKTSNLPGDSSILTLRGHSVLHTLIRARFSPDHTGKRFIYTGCARGGCVVYDIFTVDVHKKFCGHKSVVRDALWHPYDNEIITSSWDGTVYAWRYDRRGPTTCDLDNDSQCLQPWDSTDEFDEPFARSDVDETGRSESRKRRLVSNANPGALRRGPPQTRLEIKIAQEDSSSDTDEGPSPLRIP</sequence>
<reference evidence="2" key="1">
    <citation type="submission" date="2022-11" db="UniProtKB">
        <authorList>
            <consortium name="WormBaseParasite"/>
        </authorList>
    </citation>
    <scope>IDENTIFICATION</scope>
</reference>
<proteinExistence type="predicted"/>